<dbReference type="PROSITE" id="PS51462">
    <property type="entry name" value="NUDIX"/>
    <property type="match status" value="1"/>
</dbReference>
<dbReference type="Pfam" id="PF00293">
    <property type="entry name" value="NUDIX"/>
    <property type="match status" value="1"/>
</dbReference>
<accession>A0A7W8XAT9</accession>
<dbReference type="PANTHER" id="PTHR43046">
    <property type="entry name" value="GDP-MANNOSE MANNOSYL HYDROLASE"/>
    <property type="match status" value="1"/>
</dbReference>
<dbReference type="PANTHER" id="PTHR43046:SF14">
    <property type="entry name" value="MUTT_NUDIX FAMILY PROTEIN"/>
    <property type="match status" value="1"/>
</dbReference>
<evidence type="ECO:0000259" key="4">
    <source>
        <dbReference type="PROSITE" id="PS51462"/>
    </source>
</evidence>
<dbReference type="CDD" id="cd04688">
    <property type="entry name" value="NUDIX_Hydrolase"/>
    <property type="match status" value="1"/>
</dbReference>
<feature type="domain" description="Nudix hydrolase" evidence="4">
    <location>
        <begin position="10"/>
        <end position="145"/>
    </location>
</feature>
<sequence>MIVMDAGVSRFQFRAGALIWTEGHILVHRAVSDPYWALPGGRVEFHESSEEALAREIQEEIGCAATIGRLRFVIENFFELGDLKAHEIGFYFDAELSRPLPFHQREIIHRVRDGNSDLEFRWVTPTRAALDELDLKPKPLRDLIAENHAGMAHLVYRDIP</sequence>
<dbReference type="InterPro" id="IPR015797">
    <property type="entry name" value="NUDIX_hydrolase-like_dom_sf"/>
</dbReference>
<keyword evidence="2 3" id="KW-0378">Hydrolase</keyword>
<dbReference type="EMBL" id="JACHBK010000014">
    <property type="protein sequence ID" value="MBB5538594.1"/>
    <property type="molecule type" value="Genomic_DNA"/>
</dbReference>
<dbReference type="GO" id="GO:0016787">
    <property type="term" value="F:hydrolase activity"/>
    <property type="evidence" value="ECO:0007669"/>
    <property type="project" value="UniProtKB-KW"/>
</dbReference>
<evidence type="ECO:0000256" key="3">
    <source>
        <dbReference type="RuleBase" id="RU003476"/>
    </source>
</evidence>
<dbReference type="AlphaFoldDB" id="A0A7W8XAT9"/>
<evidence type="ECO:0000313" key="6">
    <source>
        <dbReference type="Proteomes" id="UP000585507"/>
    </source>
</evidence>
<protein>
    <submittedName>
        <fullName evidence="5">8-oxo-dGTP pyrophosphatase MutT (NUDIX family)</fullName>
    </submittedName>
</protein>
<dbReference type="PROSITE" id="PS00893">
    <property type="entry name" value="NUDIX_BOX"/>
    <property type="match status" value="1"/>
</dbReference>
<dbReference type="InterPro" id="IPR000086">
    <property type="entry name" value="NUDIX_hydrolase_dom"/>
</dbReference>
<gene>
    <name evidence="5" type="ORF">GGD55_005333</name>
</gene>
<dbReference type="RefSeq" id="WP_018330058.1">
    <property type="nucleotide sequence ID" value="NZ_JACHBK010000014.1"/>
</dbReference>
<dbReference type="PRINTS" id="PR00502">
    <property type="entry name" value="NUDIXFAMILY"/>
</dbReference>
<proteinExistence type="inferred from homology"/>
<dbReference type="SUPFAM" id="SSF55811">
    <property type="entry name" value="Nudix"/>
    <property type="match status" value="1"/>
</dbReference>
<evidence type="ECO:0000313" key="5">
    <source>
        <dbReference type="EMBL" id="MBB5538594.1"/>
    </source>
</evidence>
<comment type="cofactor">
    <cofactor evidence="1">
        <name>Mg(2+)</name>
        <dbReference type="ChEBI" id="CHEBI:18420"/>
    </cofactor>
</comment>
<comment type="similarity">
    <text evidence="3">Belongs to the Nudix hydrolase family.</text>
</comment>
<reference evidence="5 6" key="1">
    <citation type="submission" date="2020-08" db="EMBL/GenBank/DDBJ databases">
        <title>Genomic Encyclopedia of Type Strains, Phase IV (KMG-V): Genome sequencing to study the core and pangenomes of soil and plant-associated prokaryotes.</title>
        <authorList>
            <person name="Whitman W."/>
        </authorList>
    </citation>
    <scope>NUCLEOTIDE SEQUENCE [LARGE SCALE GENOMIC DNA]</scope>
    <source>
        <strain evidence="5 6">SEMIA 4084</strain>
    </source>
</reference>
<dbReference type="InterPro" id="IPR020084">
    <property type="entry name" value="NUDIX_hydrolase_CS"/>
</dbReference>
<keyword evidence="6" id="KW-1185">Reference proteome</keyword>
<dbReference type="Proteomes" id="UP000585507">
    <property type="component" value="Unassembled WGS sequence"/>
</dbReference>
<comment type="caution">
    <text evidence="5">The sequence shown here is derived from an EMBL/GenBank/DDBJ whole genome shotgun (WGS) entry which is preliminary data.</text>
</comment>
<name>A0A7W8XAT9_9HYPH</name>
<organism evidence="5 6">
    <name type="scientific">Rhizobium giardinii</name>
    <dbReference type="NCBI Taxonomy" id="56731"/>
    <lineage>
        <taxon>Bacteria</taxon>
        <taxon>Pseudomonadati</taxon>
        <taxon>Pseudomonadota</taxon>
        <taxon>Alphaproteobacteria</taxon>
        <taxon>Hyphomicrobiales</taxon>
        <taxon>Rhizobiaceae</taxon>
        <taxon>Rhizobium/Agrobacterium group</taxon>
        <taxon>Rhizobium</taxon>
    </lineage>
</organism>
<evidence type="ECO:0000256" key="2">
    <source>
        <dbReference type="ARBA" id="ARBA00022801"/>
    </source>
</evidence>
<dbReference type="InterPro" id="IPR020476">
    <property type="entry name" value="Nudix_hydrolase"/>
</dbReference>
<dbReference type="Gene3D" id="3.90.79.10">
    <property type="entry name" value="Nucleoside Triphosphate Pyrophosphohydrolase"/>
    <property type="match status" value="1"/>
</dbReference>
<evidence type="ECO:0000256" key="1">
    <source>
        <dbReference type="ARBA" id="ARBA00001946"/>
    </source>
</evidence>